<comment type="caution">
    <text evidence="6">The sequence shown here is derived from an EMBL/GenBank/DDBJ whole genome shotgun (WGS) entry which is preliminary data.</text>
</comment>
<dbReference type="GeneID" id="93781798"/>
<dbReference type="EMBL" id="JAVSOO010000020">
    <property type="protein sequence ID" value="MDT4287029.1"/>
    <property type="molecule type" value="Genomic_DNA"/>
</dbReference>
<name>A0A2A1KA50_STAHA</name>
<keyword evidence="8" id="KW-1185">Reference proteome</keyword>
<dbReference type="EC" id="2.3.1.-" evidence="5"/>
<evidence type="ECO:0000313" key="5">
    <source>
        <dbReference type="EMBL" id="MDT4287029.1"/>
    </source>
</evidence>
<keyword evidence="1 6" id="KW-0808">Transferase</keyword>
<dbReference type="Proteomes" id="UP001269271">
    <property type="component" value="Unassembled WGS sequence"/>
</dbReference>
<evidence type="ECO:0000259" key="4">
    <source>
        <dbReference type="PROSITE" id="PS51186"/>
    </source>
</evidence>
<gene>
    <name evidence="6" type="ORF">CV019_11530</name>
    <name evidence="5" type="ORF">RO950_08335</name>
</gene>
<keyword evidence="3" id="KW-0812">Transmembrane</keyword>
<dbReference type="PANTHER" id="PTHR43800">
    <property type="entry name" value="PEPTIDYL-LYSINE N-ACETYLTRANSFERASE YJAB"/>
    <property type="match status" value="1"/>
</dbReference>
<feature type="transmembrane region" description="Helical" evidence="3">
    <location>
        <begin position="143"/>
        <end position="166"/>
    </location>
</feature>
<feature type="domain" description="N-acetyltransferase" evidence="4">
    <location>
        <begin position="3"/>
        <end position="148"/>
    </location>
</feature>
<evidence type="ECO:0000313" key="6">
    <source>
        <dbReference type="EMBL" id="PPJ72107.1"/>
    </source>
</evidence>
<organism evidence="6 7">
    <name type="scientific">Staphylococcus haemolyticus</name>
    <dbReference type="NCBI Taxonomy" id="1283"/>
    <lineage>
        <taxon>Bacteria</taxon>
        <taxon>Bacillati</taxon>
        <taxon>Bacillota</taxon>
        <taxon>Bacilli</taxon>
        <taxon>Bacillales</taxon>
        <taxon>Staphylococcaceae</taxon>
        <taxon>Staphylococcus</taxon>
    </lineage>
</organism>
<reference evidence="6 7" key="1">
    <citation type="submission" date="2017-11" db="EMBL/GenBank/DDBJ databases">
        <authorList>
            <person name="Founou R.C."/>
            <person name="Founou L."/>
            <person name="Allam M."/>
            <person name="Ismail A."/>
            <person name="Essack S.Y."/>
        </authorList>
    </citation>
    <scope>NUCLEOTIDE SEQUENCE [LARGE SCALE GENOMIC DNA]</scope>
    <source>
        <strain evidence="6 7">G811N2B1</strain>
    </source>
</reference>
<keyword evidence="3" id="KW-0472">Membrane</keyword>
<dbReference type="STRING" id="1283.ShL2_02347"/>
<dbReference type="Gene3D" id="3.40.630.30">
    <property type="match status" value="1"/>
</dbReference>
<accession>A0A2A1KA50</accession>
<dbReference type="GO" id="GO:0016747">
    <property type="term" value="F:acyltransferase activity, transferring groups other than amino-acyl groups"/>
    <property type="evidence" value="ECO:0007669"/>
    <property type="project" value="InterPro"/>
</dbReference>
<dbReference type="SUPFAM" id="SSF55729">
    <property type="entry name" value="Acyl-CoA N-acyltransferases (Nat)"/>
    <property type="match status" value="1"/>
</dbReference>
<dbReference type="AlphaFoldDB" id="A0A2A1KA50"/>
<evidence type="ECO:0000256" key="1">
    <source>
        <dbReference type="ARBA" id="ARBA00022679"/>
    </source>
</evidence>
<dbReference type="EMBL" id="PGWX01000388">
    <property type="protein sequence ID" value="PPJ72107.1"/>
    <property type="molecule type" value="Genomic_DNA"/>
</dbReference>
<dbReference type="InterPro" id="IPR016181">
    <property type="entry name" value="Acyl_CoA_acyltransferase"/>
</dbReference>
<evidence type="ECO:0000313" key="7">
    <source>
        <dbReference type="Proteomes" id="UP000238153"/>
    </source>
</evidence>
<proteinExistence type="predicted"/>
<evidence type="ECO:0000313" key="8">
    <source>
        <dbReference type="Proteomes" id="UP001269271"/>
    </source>
</evidence>
<protein>
    <submittedName>
        <fullName evidence="6">GNAT family N-acetyltransferase</fullName>
        <ecNumber evidence="5">2.3.1.-</ecNumber>
    </submittedName>
</protein>
<evidence type="ECO:0000256" key="3">
    <source>
        <dbReference type="SAM" id="Phobius"/>
    </source>
</evidence>
<dbReference type="PANTHER" id="PTHR43800:SF1">
    <property type="entry name" value="PEPTIDYL-LYSINE N-ACETYLTRANSFERASE YJAB"/>
    <property type="match status" value="1"/>
</dbReference>
<dbReference type="CDD" id="cd04301">
    <property type="entry name" value="NAT_SF"/>
    <property type="match status" value="1"/>
</dbReference>
<dbReference type="Proteomes" id="UP000238153">
    <property type="component" value="Unassembled WGS sequence"/>
</dbReference>
<evidence type="ECO:0000256" key="2">
    <source>
        <dbReference type="ARBA" id="ARBA00023315"/>
    </source>
</evidence>
<keyword evidence="2 5" id="KW-0012">Acyltransferase</keyword>
<keyword evidence="3" id="KW-1133">Transmembrane helix</keyword>
<dbReference type="PROSITE" id="PS51186">
    <property type="entry name" value="GNAT"/>
    <property type="match status" value="1"/>
</dbReference>
<dbReference type="RefSeq" id="WP_011276813.1">
    <property type="nucleotide sequence ID" value="NZ_BKAY01000018.1"/>
</dbReference>
<dbReference type="Pfam" id="PF00583">
    <property type="entry name" value="Acetyltransf_1"/>
    <property type="match status" value="1"/>
</dbReference>
<reference evidence="5 8" key="2">
    <citation type="submission" date="2023-08" db="EMBL/GenBank/DDBJ databases">
        <title>Genomic surveillance of Staphylococcus haemolyticus neonatal outbreak in southern France.</title>
        <authorList>
            <person name="Magnan C."/>
            <person name="Morsli M."/>
            <person name="Thiery B."/>
            <person name="Salipante F."/>
            <person name="Attar J."/>
            <person name="Massimo D.M."/>
            <person name="Ory J."/>
            <person name="Pantel A."/>
            <person name="Lavigne J.-P."/>
        </authorList>
    </citation>
    <scope>NUCLEOTIDE SEQUENCE [LARGE SCALE GENOMIC DNA]</scope>
    <source>
        <strain evidence="5 8">NSH026</strain>
    </source>
</reference>
<dbReference type="OMA" id="IQAFMGV"/>
<dbReference type="InterPro" id="IPR000182">
    <property type="entry name" value="GNAT_dom"/>
</dbReference>
<sequence>MRLNKIELQEKDYPKALAIWERSVIATHDFLKEKDRIALKKEIPTYFSHVEAYLWFDGDDVIGFSGTNEANLEMLFLDPKYFKQGYGTEILQTLIQEHKVQYVDVNKDNPNAVSFYLKNGFKQYDESAKDGQGRDYPIVHLKLFYFFHAINNSVWFVLSILASIFMKPKSV</sequence>